<feature type="domain" description="GH18" evidence="7">
    <location>
        <begin position="35"/>
        <end position="273"/>
    </location>
</feature>
<keyword evidence="3 5" id="KW-0378">Hydrolase</keyword>
<dbReference type="GO" id="GO:0008061">
    <property type="term" value="F:chitin binding"/>
    <property type="evidence" value="ECO:0007669"/>
    <property type="project" value="InterPro"/>
</dbReference>
<dbReference type="RefSeq" id="WP_152211219.1">
    <property type="nucleotide sequence ID" value="NZ_WFLN01000004.1"/>
</dbReference>
<accession>A0A833N7M3</accession>
<dbReference type="Pfam" id="PF00704">
    <property type="entry name" value="Glyco_hydro_18"/>
    <property type="match status" value="1"/>
</dbReference>
<dbReference type="InterPro" id="IPR001223">
    <property type="entry name" value="Glyco_hydro18_cat"/>
</dbReference>
<comment type="similarity">
    <text evidence="6">Belongs to the glycosyl hydrolase 18 family.</text>
</comment>
<dbReference type="EMBL" id="WFLN01000004">
    <property type="protein sequence ID" value="KAB8033131.1"/>
    <property type="molecule type" value="Genomic_DNA"/>
</dbReference>
<protein>
    <recommendedName>
        <fullName evidence="2">chitinase</fullName>
        <ecNumber evidence="2">3.2.1.14</ecNumber>
    </recommendedName>
</protein>
<dbReference type="AlphaFoldDB" id="A0A833N7M3"/>
<comment type="caution">
    <text evidence="8">The sequence shown here is derived from an EMBL/GenBank/DDBJ whole genome shotgun (WGS) entry which is preliminary data.</text>
</comment>
<comment type="catalytic activity">
    <reaction evidence="1">
        <text>Random endo-hydrolysis of N-acetyl-beta-D-glucosaminide (1-&gt;4)-beta-linkages in chitin and chitodextrins.</text>
        <dbReference type="EC" id="3.2.1.14"/>
    </reaction>
</comment>
<dbReference type="PROSITE" id="PS51910">
    <property type="entry name" value="GH18_2"/>
    <property type="match status" value="1"/>
</dbReference>
<gene>
    <name evidence="8" type="ORF">GCL57_00105</name>
</gene>
<dbReference type="PANTHER" id="PTHR11177:SF317">
    <property type="entry name" value="CHITINASE 12-RELATED"/>
    <property type="match status" value="1"/>
</dbReference>
<dbReference type="InterPro" id="IPR017853">
    <property type="entry name" value="GH"/>
</dbReference>
<keyword evidence="4 5" id="KW-0326">Glycosidase</keyword>
<dbReference type="InterPro" id="IPR011583">
    <property type="entry name" value="Chitinase_II/V-like_cat"/>
</dbReference>
<sequence length="285" mass="32404">MKNILYSFFVLYFFVANANALIKMSYVEVNSNELANVGCYVRSDNLTPFINITSIFAANINGDNPNKPEIYFNPQVINLLNNNYEQISNLQKKGIKVLITLLGNHQNSGWSCMTNLNDKIKFAKNIVNMVNKYKLDGVDIDDEYSNCSANQDSLADIAQFIKEDSNFKGKLLTKALFSDYYSFANQKLAKYLDYGWEMSYSHSNYVGRLSPYINYGVKKENLFLGVWTQYLSPSPSSVAKYLINNKYSGVMIYDIKSNSQSFLSELAQAEYGNQVRVNSLPNCLK</sequence>
<dbReference type="InterPro" id="IPR050314">
    <property type="entry name" value="Glycosyl_Hydrlase_18"/>
</dbReference>
<evidence type="ECO:0000256" key="3">
    <source>
        <dbReference type="ARBA" id="ARBA00022801"/>
    </source>
</evidence>
<evidence type="ECO:0000313" key="8">
    <source>
        <dbReference type="EMBL" id="KAB8033131.1"/>
    </source>
</evidence>
<dbReference type="GO" id="GO:0008843">
    <property type="term" value="F:endochitinase activity"/>
    <property type="evidence" value="ECO:0007669"/>
    <property type="project" value="UniProtKB-EC"/>
</dbReference>
<proteinExistence type="inferred from homology"/>
<dbReference type="SUPFAM" id="SSF51445">
    <property type="entry name" value="(Trans)glycosidases"/>
    <property type="match status" value="1"/>
</dbReference>
<dbReference type="GO" id="GO:0005975">
    <property type="term" value="P:carbohydrate metabolic process"/>
    <property type="evidence" value="ECO:0007669"/>
    <property type="project" value="InterPro"/>
</dbReference>
<dbReference type="SMART" id="SM00636">
    <property type="entry name" value="Glyco_18"/>
    <property type="match status" value="1"/>
</dbReference>
<name>A0A833N7M3_9BACT</name>
<evidence type="ECO:0000256" key="2">
    <source>
        <dbReference type="ARBA" id="ARBA00012729"/>
    </source>
</evidence>
<reference evidence="8 9" key="1">
    <citation type="submission" date="2019-10" db="EMBL/GenBank/DDBJ databases">
        <title>New genus of Silvanigrellaceae.</title>
        <authorList>
            <person name="Pitt A."/>
            <person name="Hahn M.W."/>
        </authorList>
    </citation>
    <scope>NUCLEOTIDE SEQUENCE [LARGE SCALE GENOMIC DNA]</scope>
    <source>
        <strain evidence="8 9">33A1-SZDP</strain>
    </source>
</reference>
<dbReference type="Gene3D" id="3.20.20.80">
    <property type="entry name" value="Glycosidases"/>
    <property type="match status" value="1"/>
</dbReference>
<organism evidence="8 9">
    <name type="scientific">Fluviispira multicolorata</name>
    <dbReference type="NCBI Taxonomy" id="2654512"/>
    <lineage>
        <taxon>Bacteria</taxon>
        <taxon>Pseudomonadati</taxon>
        <taxon>Bdellovibrionota</taxon>
        <taxon>Oligoflexia</taxon>
        <taxon>Silvanigrellales</taxon>
        <taxon>Silvanigrellaceae</taxon>
        <taxon>Fluviispira</taxon>
    </lineage>
</organism>
<keyword evidence="9" id="KW-1185">Reference proteome</keyword>
<dbReference type="EC" id="3.2.1.14" evidence="2"/>
<evidence type="ECO:0000256" key="4">
    <source>
        <dbReference type="ARBA" id="ARBA00023295"/>
    </source>
</evidence>
<evidence type="ECO:0000256" key="5">
    <source>
        <dbReference type="RuleBase" id="RU000489"/>
    </source>
</evidence>
<dbReference type="PROSITE" id="PS01095">
    <property type="entry name" value="GH18_1"/>
    <property type="match status" value="1"/>
</dbReference>
<evidence type="ECO:0000259" key="7">
    <source>
        <dbReference type="PROSITE" id="PS51910"/>
    </source>
</evidence>
<dbReference type="PANTHER" id="PTHR11177">
    <property type="entry name" value="CHITINASE"/>
    <property type="match status" value="1"/>
</dbReference>
<dbReference type="Proteomes" id="UP000442694">
    <property type="component" value="Unassembled WGS sequence"/>
</dbReference>
<evidence type="ECO:0000313" key="9">
    <source>
        <dbReference type="Proteomes" id="UP000442694"/>
    </source>
</evidence>
<dbReference type="InterPro" id="IPR001579">
    <property type="entry name" value="Glyco_hydro_18_chit_AS"/>
</dbReference>
<evidence type="ECO:0000256" key="1">
    <source>
        <dbReference type="ARBA" id="ARBA00000822"/>
    </source>
</evidence>
<evidence type="ECO:0000256" key="6">
    <source>
        <dbReference type="RuleBase" id="RU004453"/>
    </source>
</evidence>